<sequence length="144" mass="16781">MTTETRRVSSTNFATTDENMATTKEFESKTNSFGYVLELKLPREYAAFEDREKEVYSRMSRRVVMWQLLIDTARYYTIPKEEVNLDVIRCRFLMSQGPQIFEDCYCEWCAVTPETGEQDSGSVRKKPGCIRKYLEDTHTPLTGS</sequence>
<accession>A0A4Z1H5K4</accession>
<dbReference type="EMBL" id="PQXK01000002">
    <property type="protein sequence ID" value="TGO43311.1"/>
    <property type="molecule type" value="Genomic_DNA"/>
</dbReference>
<proteinExistence type="predicted"/>
<comment type="caution">
    <text evidence="1">The sequence shown here is derived from an EMBL/GenBank/DDBJ whole genome shotgun (WGS) entry which is preliminary data.</text>
</comment>
<gene>
    <name evidence="1" type="ORF">BHYA_0002g01160</name>
</gene>
<evidence type="ECO:0000313" key="1">
    <source>
        <dbReference type="EMBL" id="TGO43311.1"/>
    </source>
</evidence>
<name>A0A4Z1H5K4_9HELO</name>
<dbReference type="Proteomes" id="UP000297814">
    <property type="component" value="Unassembled WGS sequence"/>
</dbReference>
<organism evidence="1 2">
    <name type="scientific">Botrytis hyacinthi</name>
    <dbReference type="NCBI Taxonomy" id="278943"/>
    <lineage>
        <taxon>Eukaryota</taxon>
        <taxon>Fungi</taxon>
        <taxon>Dikarya</taxon>
        <taxon>Ascomycota</taxon>
        <taxon>Pezizomycotina</taxon>
        <taxon>Leotiomycetes</taxon>
        <taxon>Helotiales</taxon>
        <taxon>Sclerotiniaceae</taxon>
        <taxon>Botrytis</taxon>
    </lineage>
</organism>
<keyword evidence="2" id="KW-1185">Reference proteome</keyword>
<dbReference type="AlphaFoldDB" id="A0A4Z1H5K4"/>
<evidence type="ECO:0000313" key="2">
    <source>
        <dbReference type="Proteomes" id="UP000297814"/>
    </source>
</evidence>
<reference evidence="1 2" key="1">
    <citation type="submission" date="2017-12" db="EMBL/GenBank/DDBJ databases">
        <title>Comparative genomics of Botrytis spp.</title>
        <authorList>
            <person name="Valero-Jimenez C.A."/>
            <person name="Tapia P."/>
            <person name="Veloso J."/>
            <person name="Silva-Moreno E."/>
            <person name="Staats M."/>
            <person name="Valdes J.H."/>
            <person name="Van Kan J.A.L."/>
        </authorList>
    </citation>
    <scope>NUCLEOTIDE SEQUENCE [LARGE SCALE GENOMIC DNA]</scope>
    <source>
        <strain evidence="1 2">Bh0001</strain>
    </source>
</reference>
<protein>
    <submittedName>
        <fullName evidence="1">Uncharacterized protein</fullName>
    </submittedName>
</protein>